<protein>
    <submittedName>
        <fullName evidence="1">Uncharacterized protein</fullName>
    </submittedName>
</protein>
<reference evidence="1 2" key="1">
    <citation type="journal article" date="2014" name="Genome Announc.">
        <title>Draft Genome Sequence of Fervidicella metallireducens Strain AeBT, an Iron-Reducing Thermoanaerobe from the Great Artesian Basin.</title>
        <authorList>
            <person name="Patel B.K."/>
        </authorList>
    </citation>
    <scope>NUCLEOTIDE SEQUENCE [LARGE SCALE GENOMIC DNA]</scope>
    <source>
        <strain evidence="1 2">AeB</strain>
    </source>
</reference>
<keyword evidence="2" id="KW-1185">Reference proteome</keyword>
<sequence length="59" mass="7032">MLNKAYDLYVKLYYSLQETPYDNISCGYCKTCFEFDGEHYCNKFGISTDFFKACTHYTH</sequence>
<accession>A0A017RWL6</accession>
<dbReference type="EMBL" id="AZQP01000010">
    <property type="protein sequence ID" value="EYE89032.1"/>
    <property type="molecule type" value="Genomic_DNA"/>
</dbReference>
<evidence type="ECO:0000313" key="2">
    <source>
        <dbReference type="Proteomes" id="UP000019681"/>
    </source>
</evidence>
<name>A0A017RWL6_9CLOT</name>
<dbReference type="STRING" id="1403537.Q428_05080"/>
<evidence type="ECO:0000313" key="1">
    <source>
        <dbReference type="EMBL" id="EYE89032.1"/>
    </source>
</evidence>
<organism evidence="1 2">
    <name type="scientific">Fervidicella metallireducens AeB</name>
    <dbReference type="NCBI Taxonomy" id="1403537"/>
    <lineage>
        <taxon>Bacteria</taxon>
        <taxon>Bacillati</taxon>
        <taxon>Bacillota</taxon>
        <taxon>Clostridia</taxon>
        <taxon>Eubacteriales</taxon>
        <taxon>Clostridiaceae</taxon>
        <taxon>Fervidicella</taxon>
    </lineage>
</organism>
<gene>
    <name evidence="1" type="ORF">Q428_05080</name>
</gene>
<dbReference type="Proteomes" id="UP000019681">
    <property type="component" value="Unassembled WGS sequence"/>
</dbReference>
<proteinExistence type="predicted"/>
<comment type="caution">
    <text evidence="1">The sequence shown here is derived from an EMBL/GenBank/DDBJ whole genome shotgun (WGS) entry which is preliminary data.</text>
</comment>
<dbReference type="AlphaFoldDB" id="A0A017RWL6"/>